<evidence type="ECO:0000313" key="5">
    <source>
        <dbReference type="Proteomes" id="UP000319578"/>
    </source>
</evidence>
<evidence type="ECO:0000313" key="2">
    <source>
        <dbReference type="EMBL" id="GED71656.1"/>
    </source>
</evidence>
<dbReference type="PATRIC" id="fig|54915.3.peg.4183"/>
<keyword evidence="1" id="KW-0472">Membrane</keyword>
<accession>A0A0K9YKN4</accession>
<feature type="transmembrane region" description="Helical" evidence="1">
    <location>
        <begin position="40"/>
        <end position="59"/>
    </location>
</feature>
<keyword evidence="1" id="KW-1133">Transmembrane helix</keyword>
<proteinExistence type="predicted"/>
<gene>
    <name evidence="3" type="ORF">ADS79_25160</name>
    <name evidence="2" type="ORF">BRE01_53580</name>
</gene>
<sequence>MTQTHDVPWWLLLLLFSIAAIQGSWIFLDAKKRSRFPWLWGLWGLTSIPTPLLVYLLVVRKVWRKRGT</sequence>
<protein>
    <submittedName>
        <fullName evidence="3">SigmaY antisigma factor component</fullName>
    </submittedName>
</protein>
<dbReference type="AlphaFoldDB" id="A0A0K9YKN4"/>
<dbReference type="Proteomes" id="UP000319578">
    <property type="component" value="Unassembled WGS sequence"/>
</dbReference>
<reference evidence="4" key="1">
    <citation type="submission" date="2015-07" db="EMBL/GenBank/DDBJ databases">
        <title>Genome sequencing project for genomic taxonomy and phylogenomics of Bacillus-like bacteria.</title>
        <authorList>
            <person name="Liu B."/>
            <person name="Wang J."/>
            <person name="Zhu Y."/>
            <person name="Liu G."/>
            <person name="Chen Q."/>
            <person name="Chen Z."/>
            <person name="Lan J."/>
            <person name="Che J."/>
            <person name="Ge C."/>
            <person name="Shi H."/>
            <person name="Pan Z."/>
            <person name="Liu X."/>
        </authorList>
    </citation>
    <scope>NUCLEOTIDE SEQUENCE [LARGE SCALE GENOMIC DNA]</scope>
    <source>
        <strain evidence="4">DSM 9887</strain>
    </source>
</reference>
<dbReference type="STRING" id="54915.ADS79_25160"/>
<evidence type="ECO:0000313" key="4">
    <source>
        <dbReference type="Proteomes" id="UP000036834"/>
    </source>
</evidence>
<keyword evidence="5" id="KW-1185">Reference proteome</keyword>
<reference evidence="2 5" key="3">
    <citation type="submission" date="2019-06" db="EMBL/GenBank/DDBJ databases">
        <title>Whole genome shotgun sequence of Brevibacillus reuszeri NBRC 15719.</title>
        <authorList>
            <person name="Hosoyama A."/>
            <person name="Uohara A."/>
            <person name="Ohji S."/>
            <person name="Ichikawa N."/>
        </authorList>
    </citation>
    <scope>NUCLEOTIDE SEQUENCE [LARGE SCALE GENOMIC DNA]</scope>
    <source>
        <strain evidence="2 5">NBRC 15719</strain>
    </source>
</reference>
<dbReference type="EMBL" id="BJON01000022">
    <property type="protein sequence ID" value="GED71656.1"/>
    <property type="molecule type" value="Genomic_DNA"/>
</dbReference>
<dbReference type="EMBL" id="LGIQ01000011">
    <property type="protein sequence ID" value="KNB69212.1"/>
    <property type="molecule type" value="Genomic_DNA"/>
</dbReference>
<comment type="caution">
    <text evidence="3">The sequence shown here is derived from an EMBL/GenBank/DDBJ whole genome shotgun (WGS) entry which is preliminary data.</text>
</comment>
<keyword evidence="1" id="KW-0812">Transmembrane</keyword>
<evidence type="ECO:0000313" key="3">
    <source>
        <dbReference type="EMBL" id="KNB69212.1"/>
    </source>
</evidence>
<dbReference type="Proteomes" id="UP000036834">
    <property type="component" value="Unassembled WGS sequence"/>
</dbReference>
<reference evidence="3" key="2">
    <citation type="submission" date="2015-07" db="EMBL/GenBank/DDBJ databases">
        <title>MeaNS - Measles Nucleotide Surveillance Program.</title>
        <authorList>
            <person name="Tran T."/>
            <person name="Druce J."/>
        </authorList>
    </citation>
    <scope>NUCLEOTIDE SEQUENCE</scope>
    <source>
        <strain evidence="3">DSM 9887</strain>
    </source>
</reference>
<organism evidence="3 4">
    <name type="scientific">Brevibacillus reuszeri</name>
    <dbReference type="NCBI Taxonomy" id="54915"/>
    <lineage>
        <taxon>Bacteria</taxon>
        <taxon>Bacillati</taxon>
        <taxon>Bacillota</taxon>
        <taxon>Bacilli</taxon>
        <taxon>Bacillales</taxon>
        <taxon>Paenibacillaceae</taxon>
        <taxon>Brevibacillus</taxon>
    </lineage>
</organism>
<feature type="transmembrane region" description="Helical" evidence="1">
    <location>
        <begin position="7"/>
        <end position="28"/>
    </location>
</feature>
<name>A0A0K9YKN4_9BACL</name>
<evidence type="ECO:0000256" key="1">
    <source>
        <dbReference type="SAM" id="Phobius"/>
    </source>
</evidence>
<dbReference type="OrthoDB" id="2353968at2"/>